<sequence>MRISISVLASLLFLSTLSAVASAQIAVYGTFSPTRIQGIATGNNAAGGYKTSNYWAYAVGGGATLTLLPLGPLSLGVDVRGSTQPGTQGADTVLAGLKLGAKLPAISYKPYVQVSGGYLNTRSDVATGLASGSTNHQGFAAYEVLAGIDHRIAPLIDFRVLEAGVGRGIFVNGPNSNVPNVTFVTLSTGLVFRF</sequence>
<dbReference type="Proteomes" id="UP000540989">
    <property type="component" value="Unassembled WGS sequence"/>
</dbReference>
<dbReference type="AlphaFoldDB" id="A0A7W7ZD90"/>
<comment type="caution">
    <text evidence="2">The sequence shown here is derived from an EMBL/GenBank/DDBJ whole genome shotgun (WGS) entry which is preliminary data.</text>
</comment>
<keyword evidence="3" id="KW-1185">Reference proteome</keyword>
<feature type="chain" id="PRO_5030964871" description="Outer membrane protein beta-barrel domain-containing protein" evidence="1">
    <location>
        <begin position="24"/>
        <end position="194"/>
    </location>
</feature>
<dbReference type="EMBL" id="JACHIP010000003">
    <property type="protein sequence ID" value="MBB5057697.1"/>
    <property type="molecule type" value="Genomic_DNA"/>
</dbReference>
<reference evidence="2 3" key="1">
    <citation type="submission" date="2020-08" db="EMBL/GenBank/DDBJ databases">
        <title>Genomic Encyclopedia of Type Strains, Phase IV (KMG-V): Genome sequencing to study the core and pangenomes of soil and plant-associated prokaryotes.</title>
        <authorList>
            <person name="Whitman W."/>
        </authorList>
    </citation>
    <scope>NUCLEOTIDE SEQUENCE [LARGE SCALE GENOMIC DNA]</scope>
    <source>
        <strain evidence="2 3">M8UP14</strain>
    </source>
</reference>
<evidence type="ECO:0000313" key="2">
    <source>
        <dbReference type="EMBL" id="MBB5057697.1"/>
    </source>
</evidence>
<organism evidence="2 3">
    <name type="scientific">Granulicella aggregans</name>
    <dbReference type="NCBI Taxonomy" id="474949"/>
    <lineage>
        <taxon>Bacteria</taxon>
        <taxon>Pseudomonadati</taxon>
        <taxon>Acidobacteriota</taxon>
        <taxon>Terriglobia</taxon>
        <taxon>Terriglobales</taxon>
        <taxon>Acidobacteriaceae</taxon>
        <taxon>Granulicella</taxon>
    </lineage>
</organism>
<proteinExistence type="predicted"/>
<name>A0A7W7ZD90_9BACT</name>
<accession>A0A7W7ZD90</accession>
<dbReference type="RefSeq" id="WP_184216764.1">
    <property type="nucleotide sequence ID" value="NZ_JACHIP010000003.1"/>
</dbReference>
<evidence type="ECO:0000256" key="1">
    <source>
        <dbReference type="SAM" id="SignalP"/>
    </source>
</evidence>
<evidence type="ECO:0000313" key="3">
    <source>
        <dbReference type="Proteomes" id="UP000540989"/>
    </source>
</evidence>
<gene>
    <name evidence="2" type="ORF">HDF16_002403</name>
</gene>
<keyword evidence="1" id="KW-0732">Signal</keyword>
<evidence type="ECO:0008006" key="4">
    <source>
        <dbReference type="Google" id="ProtNLM"/>
    </source>
</evidence>
<feature type="signal peptide" evidence="1">
    <location>
        <begin position="1"/>
        <end position="23"/>
    </location>
</feature>
<protein>
    <recommendedName>
        <fullName evidence="4">Outer membrane protein beta-barrel domain-containing protein</fullName>
    </recommendedName>
</protein>